<dbReference type="EMBL" id="JALKFT010000011">
    <property type="protein sequence ID" value="MCK9876688.1"/>
    <property type="molecule type" value="Genomic_DNA"/>
</dbReference>
<dbReference type="RefSeq" id="WP_248824917.1">
    <property type="nucleotide sequence ID" value="NZ_JALKFT010000011.1"/>
</dbReference>
<feature type="region of interest" description="Disordered" evidence="1">
    <location>
        <begin position="1"/>
        <end position="31"/>
    </location>
</feature>
<organism evidence="2 3">
    <name type="scientific">Frankia umida</name>
    <dbReference type="NCBI Taxonomy" id="573489"/>
    <lineage>
        <taxon>Bacteria</taxon>
        <taxon>Bacillati</taxon>
        <taxon>Actinomycetota</taxon>
        <taxon>Actinomycetes</taxon>
        <taxon>Frankiales</taxon>
        <taxon>Frankiaceae</taxon>
        <taxon>Frankia</taxon>
    </lineage>
</organism>
<feature type="compositionally biased region" description="Polar residues" evidence="1">
    <location>
        <begin position="1"/>
        <end position="10"/>
    </location>
</feature>
<comment type="caution">
    <text evidence="2">The sequence shown here is derived from an EMBL/GenBank/DDBJ whole genome shotgun (WGS) entry which is preliminary data.</text>
</comment>
<name>A0ABT0JYS2_9ACTN</name>
<sequence length="165" mass="16462">MVGAGQSTRRTPPVALVGGEERDPGGADETVPVASLCSPVLPAPSQARPTVVVTGSLGSGSVDGDAVTSRSLASAAAVGSPGPPLAASETWTRDAAAIRSGVQYRWTWVGLSVWVCSGDGTGVDSDVRAVAMAGAPPPAPTRKPAVVNITASTDVVPLRRPANRG</sequence>
<reference evidence="2 3" key="1">
    <citation type="submission" date="2022-04" db="EMBL/GenBank/DDBJ databases">
        <title>Genome diversity in the genus Frankia.</title>
        <authorList>
            <person name="Carlos-Shanley C."/>
            <person name="Hahn D."/>
        </authorList>
    </citation>
    <scope>NUCLEOTIDE SEQUENCE [LARGE SCALE GENOMIC DNA]</scope>
    <source>
        <strain evidence="2 3">Ag45/Mut15</strain>
    </source>
</reference>
<proteinExistence type="predicted"/>
<evidence type="ECO:0000313" key="2">
    <source>
        <dbReference type="EMBL" id="MCK9876688.1"/>
    </source>
</evidence>
<evidence type="ECO:0000313" key="3">
    <source>
        <dbReference type="Proteomes" id="UP001201873"/>
    </source>
</evidence>
<evidence type="ECO:0000256" key="1">
    <source>
        <dbReference type="SAM" id="MobiDB-lite"/>
    </source>
</evidence>
<keyword evidence="3" id="KW-1185">Reference proteome</keyword>
<accession>A0ABT0JYS2</accession>
<protein>
    <submittedName>
        <fullName evidence="2">Uncharacterized protein</fullName>
    </submittedName>
</protein>
<dbReference type="Proteomes" id="UP001201873">
    <property type="component" value="Unassembled WGS sequence"/>
</dbReference>
<gene>
    <name evidence="2" type="ORF">MXD59_13025</name>
</gene>